<feature type="binding site" evidence="9">
    <location>
        <position position="134"/>
    </location>
    <ligand>
        <name>NADP(+)</name>
        <dbReference type="ChEBI" id="CHEBI:58349"/>
    </ligand>
</feature>
<organism evidence="13 14">
    <name type="scientific">Candidatus Ornithospirochaeta stercoravium</name>
    <dbReference type="NCBI Taxonomy" id="2840897"/>
    <lineage>
        <taxon>Bacteria</taxon>
        <taxon>Pseudomonadati</taxon>
        <taxon>Spirochaetota</taxon>
        <taxon>Spirochaetia</taxon>
        <taxon>Spirochaetales</taxon>
        <taxon>Spirochaetaceae</taxon>
        <taxon>Spirochaetaceae incertae sedis</taxon>
        <taxon>Candidatus Ornithospirochaeta</taxon>
    </lineage>
</organism>
<keyword evidence="7 9" id="KW-0560">Oxidoreductase</keyword>
<dbReference type="PIRSF" id="PIRSF000116">
    <property type="entry name" value="IlvC_gammaproteo"/>
    <property type="match status" value="1"/>
</dbReference>
<comment type="caution">
    <text evidence="13">The sequence shown here is derived from an EMBL/GenBank/DDBJ whole genome shotgun (WGS) entry which is preliminary data.</text>
</comment>
<keyword evidence="8 9" id="KW-0100">Branched-chain amino acid biosynthesis</keyword>
<dbReference type="InterPro" id="IPR000506">
    <property type="entry name" value="KARI_C"/>
</dbReference>
<dbReference type="NCBIfam" id="NF004017">
    <property type="entry name" value="PRK05479.1"/>
    <property type="match status" value="1"/>
</dbReference>
<feature type="binding site" evidence="9 10">
    <location>
        <position position="191"/>
    </location>
    <ligand>
        <name>Mg(2+)</name>
        <dbReference type="ChEBI" id="CHEBI:18420"/>
        <label>2</label>
    </ligand>
</feature>
<comment type="similarity">
    <text evidence="3 9 10">Belongs to the ketol-acid reductoisomerase family.</text>
</comment>
<reference evidence="13" key="1">
    <citation type="submission" date="2020-10" db="EMBL/GenBank/DDBJ databases">
        <authorList>
            <person name="Gilroy R."/>
        </authorList>
    </citation>
    <scope>NUCLEOTIDE SEQUENCE</scope>
    <source>
        <strain evidence="13">14700</strain>
    </source>
</reference>
<feature type="binding site" evidence="9">
    <location>
        <begin position="25"/>
        <end position="28"/>
    </location>
    <ligand>
        <name>NADP(+)</name>
        <dbReference type="ChEBI" id="CHEBI:58349"/>
    </ligand>
</feature>
<evidence type="ECO:0000256" key="9">
    <source>
        <dbReference type="HAMAP-Rule" id="MF_00435"/>
    </source>
</evidence>
<keyword evidence="4 9" id="KW-0028">Amino-acid biosynthesis</keyword>
<proteinExistence type="inferred from homology"/>
<name>A0A9D9IAK9_9SPIO</name>
<dbReference type="EMBL" id="JADIMF010000046">
    <property type="protein sequence ID" value="MBO8468711.1"/>
    <property type="molecule type" value="Genomic_DNA"/>
</dbReference>
<dbReference type="SUPFAM" id="SSF48179">
    <property type="entry name" value="6-phosphogluconate dehydrogenase C-terminal domain-like"/>
    <property type="match status" value="1"/>
</dbReference>
<evidence type="ECO:0000256" key="10">
    <source>
        <dbReference type="PROSITE-ProRule" id="PRU01198"/>
    </source>
</evidence>
<comment type="catalytic activity">
    <reaction evidence="9">
        <text>(2R,3R)-2,3-dihydroxy-3-methylpentanoate + NADP(+) = (S)-2-ethyl-2-hydroxy-3-oxobutanoate + NADPH + H(+)</text>
        <dbReference type="Rhea" id="RHEA:13493"/>
        <dbReference type="ChEBI" id="CHEBI:15378"/>
        <dbReference type="ChEBI" id="CHEBI:49256"/>
        <dbReference type="ChEBI" id="CHEBI:49258"/>
        <dbReference type="ChEBI" id="CHEBI:57783"/>
        <dbReference type="ChEBI" id="CHEBI:58349"/>
        <dbReference type="EC" id="1.1.1.86"/>
    </reaction>
</comment>
<comment type="caution">
    <text evidence="9">Lacks conserved residue(s) required for the propagation of feature annotation.</text>
</comment>
<dbReference type="Proteomes" id="UP000810292">
    <property type="component" value="Unassembled WGS sequence"/>
</dbReference>
<dbReference type="Gene3D" id="3.40.50.720">
    <property type="entry name" value="NAD(P)-binding Rossmann-like Domain"/>
    <property type="match status" value="1"/>
</dbReference>
<evidence type="ECO:0000256" key="7">
    <source>
        <dbReference type="ARBA" id="ARBA00023002"/>
    </source>
</evidence>
<dbReference type="PANTHER" id="PTHR21371:SF1">
    <property type="entry name" value="KETOL-ACID REDUCTOISOMERASE, MITOCHONDRIAL"/>
    <property type="match status" value="1"/>
</dbReference>
<evidence type="ECO:0000256" key="6">
    <source>
        <dbReference type="ARBA" id="ARBA00022842"/>
    </source>
</evidence>
<dbReference type="GO" id="GO:0000287">
    <property type="term" value="F:magnesium ion binding"/>
    <property type="evidence" value="ECO:0007669"/>
    <property type="project" value="UniProtKB-UniRule"/>
</dbReference>
<evidence type="ECO:0000256" key="1">
    <source>
        <dbReference type="ARBA" id="ARBA00004864"/>
    </source>
</evidence>
<dbReference type="NCBIfam" id="NF009940">
    <property type="entry name" value="PRK13403.1"/>
    <property type="match status" value="1"/>
</dbReference>
<dbReference type="GO" id="GO:0005829">
    <property type="term" value="C:cytosol"/>
    <property type="evidence" value="ECO:0007669"/>
    <property type="project" value="TreeGrafter"/>
</dbReference>
<feature type="domain" description="KARI N-terminal Rossmann" evidence="11">
    <location>
        <begin position="2"/>
        <end position="182"/>
    </location>
</feature>
<accession>A0A9D9IAK9</accession>
<comment type="pathway">
    <text evidence="1 9">Amino-acid biosynthesis; L-valine biosynthesis; L-valine from pyruvate: step 2/4.</text>
</comment>
<dbReference type="Pfam" id="PF01450">
    <property type="entry name" value="KARI_C"/>
    <property type="match status" value="1"/>
</dbReference>
<keyword evidence="9" id="KW-0521">NADP</keyword>
<dbReference type="HAMAP" id="MF_00435">
    <property type="entry name" value="IlvC"/>
    <property type="match status" value="1"/>
</dbReference>
<dbReference type="GO" id="GO:0004455">
    <property type="term" value="F:ketol-acid reductoisomerase activity"/>
    <property type="evidence" value="ECO:0007669"/>
    <property type="project" value="UniProtKB-UniRule"/>
</dbReference>
<evidence type="ECO:0000256" key="2">
    <source>
        <dbReference type="ARBA" id="ARBA00004885"/>
    </source>
</evidence>
<keyword evidence="5 9" id="KW-0479">Metal-binding</keyword>
<feature type="binding site" evidence="9">
    <location>
        <position position="51"/>
    </location>
    <ligand>
        <name>NADP(+)</name>
        <dbReference type="ChEBI" id="CHEBI:58349"/>
    </ligand>
</feature>
<feature type="binding site" evidence="9">
    <location>
        <position position="53"/>
    </location>
    <ligand>
        <name>NADP(+)</name>
        <dbReference type="ChEBI" id="CHEBI:58349"/>
    </ligand>
</feature>
<reference evidence="13" key="2">
    <citation type="journal article" date="2021" name="PeerJ">
        <title>Extensive microbial diversity within the chicken gut microbiome revealed by metagenomics and culture.</title>
        <authorList>
            <person name="Gilroy R."/>
            <person name="Ravi A."/>
            <person name="Getino M."/>
            <person name="Pursley I."/>
            <person name="Horton D.L."/>
            <person name="Alikhan N.F."/>
            <person name="Baker D."/>
            <person name="Gharbi K."/>
            <person name="Hall N."/>
            <person name="Watson M."/>
            <person name="Adriaenssens E.M."/>
            <person name="Foster-Nyarko E."/>
            <person name="Jarju S."/>
            <person name="Secka A."/>
            <person name="Antonio M."/>
            <person name="Oren A."/>
            <person name="Chaudhuri R.R."/>
            <person name="La Ragione R."/>
            <person name="Hildebrand F."/>
            <person name="Pallen M.J."/>
        </authorList>
    </citation>
    <scope>NUCLEOTIDE SEQUENCE</scope>
    <source>
        <strain evidence="13">14700</strain>
    </source>
</reference>
<dbReference type="NCBIfam" id="TIGR00465">
    <property type="entry name" value="ilvC"/>
    <property type="match status" value="1"/>
</dbReference>
<evidence type="ECO:0000256" key="8">
    <source>
        <dbReference type="ARBA" id="ARBA00023304"/>
    </source>
</evidence>
<sequence>MSKMYYEKDADLSIIKNKKVAVIGYGSQGHAHALNLHESGVDVIVGLYNGSKSWARAEEAGLKVMTTEDAVKAADIVMILVNDEKQAKLYHQSIEPYLRKGMYLAFAHGFNIHFGQIVPPEDVNVIMIAPKGPGHTVRSQYQEGKGVPCLIAVNQDPSGDSEKVALAYAAAIGAGKAGIFVTSFKEETETDLFGEQAVLCGGVSHLIKAGFDTLVEAGYQPEMAYFECCHEMKLIVDLINQGGLTFMRYSCSDTAEYGDYVSGPRVVTDETKKAMKEILTEIQNGTFARNWLLENQVGRPFFNATKRMEKESLLEETGARLRSLMSWLKK</sequence>
<dbReference type="GO" id="GO:0009099">
    <property type="term" value="P:L-valine biosynthetic process"/>
    <property type="evidence" value="ECO:0007669"/>
    <property type="project" value="UniProtKB-UniRule"/>
</dbReference>
<dbReference type="GO" id="GO:0050661">
    <property type="term" value="F:NADP binding"/>
    <property type="evidence" value="ECO:0007669"/>
    <property type="project" value="InterPro"/>
</dbReference>
<dbReference type="GO" id="GO:0009097">
    <property type="term" value="P:isoleucine biosynthetic process"/>
    <property type="evidence" value="ECO:0007669"/>
    <property type="project" value="UniProtKB-UniRule"/>
</dbReference>
<feature type="binding site" evidence="9 10">
    <location>
        <position position="252"/>
    </location>
    <ligand>
        <name>substrate</name>
    </ligand>
</feature>
<comment type="function">
    <text evidence="9">Involved in the biosynthesis of branched-chain amino acids (BCAA). Catalyzes an alkyl-migration followed by a ketol-acid reduction of (S)-2-acetolactate (S2AL) to yield (R)-2,3-dihydroxy-isovalerate. In the isomerase reaction, S2AL is rearranged via a Mg-dependent methyl migration to produce 3-hydroxy-3-methyl-2-ketobutyrate (HMKB). In the reductase reaction, this 2-ketoacid undergoes a metal-dependent reduction by NADPH to yield (R)-2,3-dihydroxy-isovalerate.</text>
</comment>
<dbReference type="InterPro" id="IPR013023">
    <property type="entry name" value="KARI"/>
</dbReference>
<dbReference type="AlphaFoldDB" id="A0A9D9IAK9"/>
<feature type="active site" evidence="9">
    <location>
        <position position="108"/>
    </location>
</feature>
<dbReference type="InterPro" id="IPR036291">
    <property type="entry name" value="NAD(P)-bd_dom_sf"/>
</dbReference>
<dbReference type="PROSITE" id="PS51851">
    <property type="entry name" value="KARI_C"/>
    <property type="match status" value="1"/>
</dbReference>
<comment type="catalytic activity">
    <reaction evidence="9">
        <text>(2R)-2,3-dihydroxy-3-methylbutanoate + NADP(+) = (2S)-2-acetolactate + NADPH + H(+)</text>
        <dbReference type="Rhea" id="RHEA:22068"/>
        <dbReference type="ChEBI" id="CHEBI:15378"/>
        <dbReference type="ChEBI" id="CHEBI:49072"/>
        <dbReference type="ChEBI" id="CHEBI:57783"/>
        <dbReference type="ChEBI" id="CHEBI:58349"/>
        <dbReference type="ChEBI" id="CHEBI:58476"/>
        <dbReference type="EC" id="1.1.1.86"/>
    </reaction>
</comment>
<dbReference type="SUPFAM" id="SSF51735">
    <property type="entry name" value="NAD(P)-binding Rossmann-fold domains"/>
    <property type="match status" value="1"/>
</dbReference>
<dbReference type="FunFam" id="3.40.50.720:FF:000023">
    <property type="entry name" value="Ketol-acid reductoisomerase (NADP(+))"/>
    <property type="match status" value="1"/>
</dbReference>
<evidence type="ECO:0000256" key="5">
    <source>
        <dbReference type="ARBA" id="ARBA00022723"/>
    </source>
</evidence>
<evidence type="ECO:0000313" key="13">
    <source>
        <dbReference type="EMBL" id="MBO8468711.1"/>
    </source>
</evidence>
<dbReference type="InterPro" id="IPR008927">
    <property type="entry name" value="6-PGluconate_DH-like_C_sf"/>
</dbReference>
<evidence type="ECO:0000259" key="12">
    <source>
        <dbReference type="PROSITE" id="PS51851"/>
    </source>
</evidence>
<evidence type="ECO:0000256" key="4">
    <source>
        <dbReference type="ARBA" id="ARBA00022605"/>
    </source>
</evidence>
<dbReference type="PANTHER" id="PTHR21371">
    <property type="entry name" value="KETOL-ACID REDUCTOISOMERASE, MITOCHONDRIAL"/>
    <property type="match status" value="1"/>
</dbReference>
<dbReference type="PROSITE" id="PS51850">
    <property type="entry name" value="KARI_N"/>
    <property type="match status" value="1"/>
</dbReference>
<dbReference type="InterPro" id="IPR013116">
    <property type="entry name" value="KARI_N"/>
</dbReference>
<evidence type="ECO:0000313" key="14">
    <source>
        <dbReference type="Proteomes" id="UP000810292"/>
    </source>
</evidence>
<comment type="cofactor">
    <cofactor evidence="9">
        <name>Mg(2+)</name>
        <dbReference type="ChEBI" id="CHEBI:18420"/>
    </cofactor>
    <text evidence="9">Binds 2 magnesium ions per subunit.</text>
</comment>
<comment type="pathway">
    <text evidence="2 9">Amino-acid biosynthesis; L-isoleucine biosynthesis; L-isoleucine from 2-oxobutanoate: step 2/4.</text>
</comment>
<feature type="binding site" evidence="9 10">
    <location>
        <position position="195"/>
    </location>
    <ligand>
        <name>Mg(2+)</name>
        <dbReference type="ChEBI" id="CHEBI:18420"/>
        <label>1</label>
    </ligand>
</feature>
<feature type="binding site" evidence="9 10">
    <location>
        <position position="231"/>
    </location>
    <ligand>
        <name>Mg(2+)</name>
        <dbReference type="ChEBI" id="CHEBI:18420"/>
        <label>2</label>
    </ligand>
</feature>
<dbReference type="Gene3D" id="6.10.240.10">
    <property type="match status" value="1"/>
</dbReference>
<gene>
    <name evidence="9 13" type="primary">ilvC</name>
    <name evidence="13" type="ORF">IAA72_02870</name>
</gene>
<dbReference type="InterPro" id="IPR014359">
    <property type="entry name" value="KARI_prok"/>
</dbReference>
<evidence type="ECO:0000259" key="11">
    <source>
        <dbReference type="PROSITE" id="PS51850"/>
    </source>
</evidence>
<protein>
    <recommendedName>
        <fullName evidence="9">Ketol-acid reductoisomerase (NADP(+))</fullName>
        <shortName evidence="9">KARI</shortName>
        <ecNumber evidence="9">1.1.1.86</ecNumber>
    </recommendedName>
    <alternativeName>
        <fullName evidence="9">Acetohydroxy-acid isomeroreductase</fullName>
        <shortName evidence="9">AHIR</shortName>
    </alternativeName>
    <alternativeName>
        <fullName evidence="9">Alpha-keto-beta-hydroxylacyl reductoisomerase</fullName>
    </alternativeName>
</protein>
<evidence type="ECO:0000256" key="3">
    <source>
        <dbReference type="ARBA" id="ARBA00010318"/>
    </source>
</evidence>
<keyword evidence="6 9" id="KW-0460">Magnesium</keyword>
<dbReference type="EC" id="1.1.1.86" evidence="9"/>
<dbReference type="Pfam" id="PF07991">
    <property type="entry name" value="KARI_N"/>
    <property type="match status" value="1"/>
</dbReference>
<feature type="binding site" evidence="9 10">
    <location>
        <position position="227"/>
    </location>
    <ligand>
        <name>Mg(2+)</name>
        <dbReference type="ChEBI" id="CHEBI:18420"/>
        <label>2</label>
    </ligand>
</feature>
<feature type="binding site" evidence="9 10">
    <location>
        <position position="191"/>
    </location>
    <ligand>
        <name>Mg(2+)</name>
        <dbReference type="ChEBI" id="CHEBI:18420"/>
        <label>1</label>
    </ligand>
</feature>
<feature type="domain" description="KARI C-terminal knotted" evidence="12">
    <location>
        <begin position="183"/>
        <end position="328"/>
    </location>
</feature>